<feature type="compositionally biased region" description="Basic and acidic residues" evidence="1">
    <location>
        <begin position="100"/>
        <end position="109"/>
    </location>
</feature>
<dbReference type="EMBL" id="VSRR010002179">
    <property type="protein sequence ID" value="MPC30029.1"/>
    <property type="molecule type" value="Genomic_DNA"/>
</dbReference>
<comment type="caution">
    <text evidence="2">The sequence shown here is derived from an EMBL/GenBank/DDBJ whole genome shotgun (WGS) entry which is preliminary data.</text>
</comment>
<feature type="region of interest" description="Disordered" evidence="1">
    <location>
        <begin position="39"/>
        <end position="135"/>
    </location>
</feature>
<sequence>MFIWPQSERIPYDLIYGISLWSEPGAACTGPPLPEILKGARKEERRETEGWLGRGRRRGRCEGGEGRRARVGRHAPLNQDQCRGKNRSGAGTRGGAGPEPLHRPDDRNHKGGARVTVGPEMEPMEGQGQRPTRSQ</sequence>
<protein>
    <submittedName>
        <fullName evidence="2">Uncharacterized protein</fullName>
    </submittedName>
</protein>
<organism evidence="2 3">
    <name type="scientific">Portunus trituberculatus</name>
    <name type="common">Swimming crab</name>
    <name type="synonym">Neptunus trituberculatus</name>
    <dbReference type="NCBI Taxonomy" id="210409"/>
    <lineage>
        <taxon>Eukaryota</taxon>
        <taxon>Metazoa</taxon>
        <taxon>Ecdysozoa</taxon>
        <taxon>Arthropoda</taxon>
        <taxon>Crustacea</taxon>
        <taxon>Multicrustacea</taxon>
        <taxon>Malacostraca</taxon>
        <taxon>Eumalacostraca</taxon>
        <taxon>Eucarida</taxon>
        <taxon>Decapoda</taxon>
        <taxon>Pleocyemata</taxon>
        <taxon>Brachyura</taxon>
        <taxon>Eubrachyura</taxon>
        <taxon>Portunoidea</taxon>
        <taxon>Portunidae</taxon>
        <taxon>Portuninae</taxon>
        <taxon>Portunus</taxon>
    </lineage>
</organism>
<dbReference type="Proteomes" id="UP000324222">
    <property type="component" value="Unassembled WGS sequence"/>
</dbReference>
<keyword evidence="3" id="KW-1185">Reference proteome</keyword>
<name>A0A5B7E9D4_PORTR</name>
<evidence type="ECO:0000256" key="1">
    <source>
        <dbReference type="SAM" id="MobiDB-lite"/>
    </source>
</evidence>
<reference evidence="2 3" key="1">
    <citation type="submission" date="2019-05" db="EMBL/GenBank/DDBJ databases">
        <title>Another draft genome of Portunus trituberculatus and its Hox gene families provides insights of decapod evolution.</title>
        <authorList>
            <person name="Jeong J.-H."/>
            <person name="Song I."/>
            <person name="Kim S."/>
            <person name="Choi T."/>
            <person name="Kim D."/>
            <person name="Ryu S."/>
            <person name="Kim W."/>
        </authorList>
    </citation>
    <scope>NUCLEOTIDE SEQUENCE [LARGE SCALE GENOMIC DNA]</scope>
    <source>
        <tissue evidence="2">Muscle</tissue>
    </source>
</reference>
<gene>
    <name evidence="2" type="ORF">E2C01_023283</name>
</gene>
<proteinExistence type="predicted"/>
<evidence type="ECO:0000313" key="2">
    <source>
        <dbReference type="EMBL" id="MPC30029.1"/>
    </source>
</evidence>
<feature type="compositionally biased region" description="Basic and acidic residues" evidence="1">
    <location>
        <begin position="39"/>
        <end position="49"/>
    </location>
</feature>
<dbReference type="AlphaFoldDB" id="A0A5B7E9D4"/>
<accession>A0A5B7E9D4</accession>
<evidence type="ECO:0000313" key="3">
    <source>
        <dbReference type="Proteomes" id="UP000324222"/>
    </source>
</evidence>